<evidence type="ECO:0000256" key="1">
    <source>
        <dbReference type="SAM" id="MobiDB-lite"/>
    </source>
</evidence>
<protein>
    <recommendedName>
        <fullName evidence="3">SCD domain-containing protein</fullName>
    </recommendedName>
</protein>
<dbReference type="InterPro" id="IPR011989">
    <property type="entry name" value="ARM-like"/>
</dbReference>
<dbReference type="Gene3D" id="1.25.10.10">
    <property type="entry name" value="Leucine-rich Repeat Variant"/>
    <property type="match status" value="1"/>
</dbReference>
<name>A0ABR2MSE3_9ASPA</name>
<evidence type="ECO:0000256" key="2">
    <source>
        <dbReference type="SAM" id="Phobius"/>
    </source>
</evidence>
<dbReference type="InterPro" id="IPR013721">
    <property type="entry name" value="STAG"/>
</dbReference>
<dbReference type="PROSITE" id="PS51425">
    <property type="entry name" value="SCD"/>
    <property type="match status" value="1"/>
</dbReference>
<dbReference type="EMBL" id="JBBWWR010000005">
    <property type="protein sequence ID" value="KAK8966381.1"/>
    <property type="molecule type" value="Genomic_DNA"/>
</dbReference>
<evidence type="ECO:0000313" key="5">
    <source>
        <dbReference type="Proteomes" id="UP001412067"/>
    </source>
</evidence>
<evidence type="ECO:0000259" key="3">
    <source>
        <dbReference type="PROSITE" id="PS51425"/>
    </source>
</evidence>
<dbReference type="SUPFAM" id="SSF48371">
    <property type="entry name" value="ARM repeat"/>
    <property type="match status" value="1"/>
</dbReference>
<dbReference type="InterPro" id="IPR020839">
    <property type="entry name" value="SCD"/>
</dbReference>
<dbReference type="PANTHER" id="PTHR11199:SF0">
    <property type="entry name" value="LD34181P-RELATED"/>
    <property type="match status" value="1"/>
</dbReference>
<dbReference type="Pfam" id="PF21581">
    <property type="entry name" value="SCD"/>
    <property type="match status" value="1"/>
</dbReference>
<dbReference type="InterPro" id="IPR056396">
    <property type="entry name" value="HEAT_SCC3-SA"/>
</dbReference>
<feature type="compositionally biased region" description="Polar residues" evidence="1">
    <location>
        <begin position="1238"/>
        <end position="1248"/>
    </location>
</feature>
<proteinExistence type="predicted"/>
<organism evidence="4 5">
    <name type="scientific">Platanthera guangdongensis</name>
    <dbReference type="NCBI Taxonomy" id="2320717"/>
    <lineage>
        <taxon>Eukaryota</taxon>
        <taxon>Viridiplantae</taxon>
        <taxon>Streptophyta</taxon>
        <taxon>Embryophyta</taxon>
        <taxon>Tracheophyta</taxon>
        <taxon>Spermatophyta</taxon>
        <taxon>Magnoliopsida</taxon>
        <taxon>Liliopsida</taxon>
        <taxon>Asparagales</taxon>
        <taxon>Orchidaceae</taxon>
        <taxon>Orchidoideae</taxon>
        <taxon>Orchideae</taxon>
        <taxon>Orchidinae</taxon>
        <taxon>Platanthera</taxon>
    </lineage>
</organism>
<dbReference type="Pfam" id="PF24571">
    <property type="entry name" value="HEAT_SCC3-SA"/>
    <property type="match status" value="1"/>
</dbReference>
<keyword evidence="5" id="KW-1185">Reference proteome</keyword>
<sequence>MLPPWTWKGFPSKFWPTGGVRPSADTLPELPPQATLFECNGRCNGGSGRPWEDPSPTTITAAAAVIVAAITAATTAITVITAAITVITAAITVITVAVIATTISAITVITAVIDVIVAAIAATTAVMTVGSAFLFIKICKSVIMHLNPGMENTGVASETSVRRPVSFSSNEFLPISATIQFLTLAYWTSPSQKNARVSEPPGKNDRNPDDGEQLSGGEGDGDGFGLGNNSPKKRRKRGPSAKVVGVMEDLRLIEIVKYNAKLISYAVKRLVEQYEADPKSAMVDILMMLFEACGATYQLHVDSIESTDVDNVVVKLVELANNGEVEDLYTSKRKELKNFKENLALFWDTLVLECQNGPLFDKVLFDKCMDYVIALSCTPPRIYRHVATLVGLQLVTSLITVAKMLAGQRETTQRQLNAEKKKRNDGPRVESLNKRLSQTHKMISDIEEMMRKLFQGLFMHRYRDIDPDIRVSCIRSLGVWIFSYPSLFLQDLYLKYLGWTLNDKVAAVRKTSVLALQNLYEVDDNVPSLGLFTERFCNRMIELADDIDISVAVADIGLLKLLLRHELLTDEELGPLYDLLIDEPPMIRRAIGELVYDHLIAQNVKGAPSGSKGEDDKTSEIHLGRMLQILREFPDDPILSAYVIDDVWDDMKAMKDWKCMISMLLDETPAIEVTDIDATNLVRLLHASARKAVGEKIVPSTEGRKAHYTKAQKEAIDNNRREITTALMKSYPELLQKYIADKTKLHSLVEIVILLDLELYSLKRREQSFKSILDLIAEAFFKHGDEDALKSCIKALTFCSTESRGDLQDYAQNKLKDLENELLVKLKSAIKAVKVGDDEYSLLVNLKRLYELQMKKNVYNEDLYDDMAVFLRDVKGLDDEVLCFLLLNMYLQVAWSVQSIDTENPSEVVLTALLSKRTYLFEQLENILNSLVVVHEERRRNVLPSRVTIILAEMWNLFKKSKYSSTTLETLGYCPEPSTVKKFWMLCQQILNILDETEDEYANEEYIEETSKDAVLLAAAKLVISNAVFRDHLGPEIISHFAKYGRSSSEIIKHLITVLKKTSNDIPQMFLEAMKRVYQHHLEEQLKSSYVTVAGRSFTDCVELASKLSGTFAGAARSKFRLDILKIVKEGISFAFVDAPNKLSFLEAGVLPFISKLAASDALEILKDVQRRAENVNQYENPSGWRPYHTFIEQLHEKYAKNEFMQDEGDGTVRRRGRPRKVGNLEGKKLFHEEASSGEDSISNLDPNSQDEEDEDEQLPNQPVVNSVRSSVAKLRSLRVSQREAKGFELLNRSI</sequence>
<keyword evidence="2" id="KW-1133">Transmembrane helix</keyword>
<feature type="compositionally biased region" description="Basic and acidic residues" evidence="1">
    <location>
        <begin position="1226"/>
        <end position="1235"/>
    </location>
</feature>
<dbReference type="PANTHER" id="PTHR11199">
    <property type="entry name" value="STROMAL ANTIGEN"/>
    <property type="match status" value="1"/>
</dbReference>
<feature type="transmembrane region" description="Helical" evidence="2">
    <location>
        <begin position="59"/>
        <end position="80"/>
    </location>
</feature>
<feature type="compositionally biased region" description="Acidic residues" evidence="1">
    <location>
        <begin position="1249"/>
        <end position="1258"/>
    </location>
</feature>
<keyword evidence="2" id="KW-0812">Transmembrane</keyword>
<feature type="region of interest" description="Disordered" evidence="1">
    <location>
        <begin position="193"/>
        <end position="240"/>
    </location>
</feature>
<feature type="transmembrane region" description="Helical" evidence="2">
    <location>
        <begin position="87"/>
        <end position="109"/>
    </location>
</feature>
<feature type="domain" description="SCD" evidence="3">
    <location>
        <begin position="458"/>
        <end position="543"/>
    </location>
</feature>
<keyword evidence="2" id="KW-0472">Membrane</keyword>
<comment type="caution">
    <text evidence="4">The sequence shown here is derived from an EMBL/GenBank/DDBJ whole genome shotgun (WGS) entry which is preliminary data.</text>
</comment>
<feature type="compositionally biased region" description="Polar residues" evidence="1">
    <location>
        <begin position="1259"/>
        <end position="1268"/>
    </location>
</feature>
<dbReference type="Pfam" id="PF08514">
    <property type="entry name" value="STAG"/>
    <property type="match status" value="1"/>
</dbReference>
<dbReference type="Proteomes" id="UP001412067">
    <property type="component" value="Unassembled WGS sequence"/>
</dbReference>
<gene>
    <name evidence="4" type="ORF">KSP40_PGU013499</name>
</gene>
<dbReference type="InterPro" id="IPR016024">
    <property type="entry name" value="ARM-type_fold"/>
</dbReference>
<dbReference type="InterPro" id="IPR039662">
    <property type="entry name" value="Cohesin_Scc3/SA"/>
</dbReference>
<feature type="region of interest" description="Disordered" evidence="1">
    <location>
        <begin position="1203"/>
        <end position="1268"/>
    </location>
</feature>
<reference evidence="4 5" key="1">
    <citation type="journal article" date="2022" name="Nat. Plants">
        <title>Genomes of leafy and leafless Platanthera orchids illuminate the evolution of mycoheterotrophy.</title>
        <authorList>
            <person name="Li M.H."/>
            <person name="Liu K.W."/>
            <person name="Li Z."/>
            <person name="Lu H.C."/>
            <person name="Ye Q.L."/>
            <person name="Zhang D."/>
            <person name="Wang J.Y."/>
            <person name="Li Y.F."/>
            <person name="Zhong Z.M."/>
            <person name="Liu X."/>
            <person name="Yu X."/>
            <person name="Liu D.K."/>
            <person name="Tu X.D."/>
            <person name="Liu B."/>
            <person name="Hao Y."/>
            <person name="Liao X.Y."/>
            <person name="Jiang Y.T."/>
            <person name="Sun W.H."/>
            <person name="Chen J."/>
            <person name="Chen Y.Q."/>
            <person name="Ai Y."/>
            <person name="Zhai J.W."/>
            <person name="Wu S.S."/>
            <person name="Zhou Z."/>
            <person name="Hsiao Y.Y."/>
            <person name="Wu W.L."/>
            <person name="Chen Y.Y."/>
            <person name="Lin Y.F."/>
            <person name="Hsu J.L."/>
            <person name="Li C.Y."/>
            <person name="Wang Z.W."/>
            <person name="Zhao X."/>
            <person name="Zhong W.Y."/>
            <person name="Ma X.K."/>
            <person name="Ma L."/>
            <person name="Huang J."/>
            <person name="Chen G.Z."/>
            <person name="Huang M.Z."/>
            <person name="Huang L."/>
            <person name="Peng D.H."/>
            <person name="Luo Y.B."/>
            <person name="Zou S.Q."/>
            <person name="Chen S.P."/>
            <person name="Lan S."/>
            <person name="Tsai W.C."/>
            <person name="Van de Peer Y."/>
            <person name="Liu Z.J."/>
        </authorList>
    </citation>
    <scope>NUCLEOTIDE SEQUENCE [LARGE SCALE GENOMIC DNA]</scope>
    <source>
        <strain evidence="4">Lor288</strain>
    </source>
</reference>
<accession>A0ABR2MSE3</accession>
<feature type="compositionally biased region" description="Gly residues" evidence="1">
    <location>
        <begin position="214"/>
        <end position="226"/>
    </location>
</feature>
<feature type="transmembrane region" description="Helical" evidence="2">
    <location>
        <begin position="115"/>
        <end position="136"/>
    </location>
</feature>
<evidence type="ECO:0000313" key="4">
    <source>
        <dbReference type="EMBL" id="KAK8966381.1"/>
    </source>
</evidence>